<evidence type="ECO:0000313" key="3">
    <source>
        <dbReference type="RefSeq" id="XP_014483509.1"/>
    </source>
</evidence>
<evidence type="ECO:0000256" key="1">
    <source>
        <dbReference type="PROSITE-ProRule" id="PRU00497"/>
    </source>
</evidence>
<dbReference type="KEGG" id="dqu:106749011"/>
<sequence length="202" mass="22658">MNISMRQSELFGFVMKRIIIAVALINICLADVSHILPGYTTTTTPPPKPYNFQYQAGRYPGHIDRVHQEAGDGSGIIHGSYSYIDPKYKVRTVEYTADKAGFHPALINFEDTLTQPSDSEAVRLAKEKHLQLYQRIAEANAHNVPVNLPQDSASVANAKDRHYQLYHRIAEQHAAIAAQREAERLAYEATSVANDVDDHRKC</sequence>
<proteinExistence type="predicted"/>
<dbReference type="PANTHER" id="PTHR10380">
    <property type="entry name" value="CUTICLE PROTEIN"/>
    <property type="match status" value="1"/>
</dbReference>
<dbReference type="RefSeq" id="XP_014483509.1">
    <property type="nucleotide sequence ID" value="XM_014628023.1"/>
</dbReference>
<gene>
    <name evidence="3" type="primary">LOC106749011</name>
</gene>
<dbReference type="GO" id="GO:0062129">
    <property type="term" value="C:chitin-based extracellular matrix"/>
    <property type="evidence" value="ECO:0007669"/>
    <property type="project" value="TreeGrafter"/>
</dbReference>
<protein>
    <submittedName>
        <fullName evidence="3">Cuticle protein 16.8-like</fullName>
    </submittedName>
</protein>
<dbReference type="GO" id="GO:0008010">
    <property type="term" value="F:structural constituent of chitin-based larval cuticle"/>
    <property type="evidence" value="ECO:0007669"/>
    <property type="project" value="TreeGrafter"/>
</dbReference>
<accession>A0A6P3XZV2</accession>
<reference evidence="3" key="1">
    <citation type="submission" date="2025-08" db="UniProtKB">
        <authorList>
            <consortium name="RefSeq"/>
        </authorList>
    </citation>
    <scope>IDENTIFICATION</scope>
</reference>
<keyword evidence="2" id="KW-1185">Reference proteome</keyword>
<dbReference type="AlphaFoldDB" id="A0A6P3XZV2"/>
<dbReference type="PROSITE" id="PS51155">
    <property type="entry name" value="CHIT_BIND_RR_2"/>
    <property type="match status" value="1"/>
</dbReference>
<organism evidence="2 3">
    <name type="scientific">Dinoponera quadriceps</name>
    <name type="common">South American ant</name>
    <dbReference type="NCBI Taxonomy" id="609295"/>
    <lineage>
        <taxon>Eukaryota</taxon>
        <taxon>Metazoa</taxon>
        <taxon>Ecdysozoa</taxon>
        <taxon>Arthropoda</taxon>
        <taxon>Hexapoda</taxon>
        <taxon>Insecta</taxon>
        <taxon>Pterygota</taxon>
        <taxon>Neoptera</taxon>
        <taxon>Endopterygota</taxon>
        <taxon>Hymenoptera</taxon>
        <taxon>Apocrita</taxon>
        <taxon>Aculeata</taxon>
        <taxon>Formicoidea</taxon>
        <taxon>Formicidae</taxon>
        <taxon>Ponerinae</taxon>
        <taxon>Ponerini</taxon>
        <taxon>Dinoponera</taxon>
    </lineage>
</organism>
<name>A0A6P3XZV2_DINQU</name>
<dbReference type="Pfam" id="PF00379">
    <property type="entry name" value="Chitin_bind_4"/>
    <property type="match status" value="1"/>
</dbReference>
<evidence type="ECO:0000313" key="2">
    <source>
        <dbReference type="Proteomes" id="UP000515204"/>
    </source>
</evidence>
<dbReference type="OrthoDB" id="6358661at2759"/>
<dbReference type="GeneID" id="106749011"/>
<dbReference type="Proteomes" id="UP000515204">
    <property type="component" value="Unplaced"/>
</dbReference>
<dbReference type="InterPro" id="IPR000618">
    <property type="entry name" value="Insect_cuticle"/>
</dbReference>
<keyword evidence="1" id="KW-0193">Cuticle</keyword>
<dbReference type="InterPro" id="IPR050468">
    <property type="entry name" value="Cuticle_Struct_Prot"/>
</dbReference>